<dbReference type="SUPFAM" id="SSF141562">
    <property type="entry name" value="At5g01610-like"/>
    <property type="match status" value="1"/>
</dbReference>
<dbReference type="eggNOG" id="ENOG502RZ1I">
    <property type="taxonomic scope" value="Eukaryota"/>
</dbReference>
<dbReference type="Gene3D" id="2.30.240.10">
    <property type="entry name" value="At5g01610-like"/>
    <property type="match status" value="1"/>
</dbReference>
<accession>J3M6B8</accession>
<dbReference type="Gramene" id="OB05G21420.1">
    <property type="protein sequence ID" value="OB05G21420.1"/>
    <property type="gene ID" value="OB05G21420"/>
</dbReference>
<protein>
    <submittedName>
        <fullName evidence="1">Uncharacterized protein</fullName>
    </submittedName>
</protein>
<dbReference type="AlphaFoldDB" id="J3M6B8"/>
<dbReference type="EnsemblPlants" id="OB05G21420.1">
    <property type="protein sequence ID" value="OB05G21420.1"/>
    <property type="gene ID" value="OB05G21420"/>
</dbReference>
<name>J3M6B8_ORYBR</name>
<organism evidence="1">
    <name type="scientific">Oryza brachyantha</name>
    <name type="common">malo sina</name>
    <dbReference type="NCBI Taxonomy" id="4533"/>
    <lineage>
        <taxon>Eukaryota</taxon>
        <taxon>Viridiplantae</taxon>
        <taxon>Streptophyta</taxon>
        <taxon>Embryophyta</taxon>
        <taxon>Tracheophyta</taxon>
        <taxon>Spermatophyta</taxon>
        <taxon>Magnoliopsida</taxon>
        <taxon>Liliopsida</taxon>
        <taxon>Poales</taxon>
        <taxon>Poaceae</taxon>
        <taxon>BOP clade</taxon>
        <taxon>Oryzoideae</taxon>
        <taxon>Oryzeae</taxon>
        <taxon>Oryzinae</taxon>
        <taxon>Oryza</taxon>
    </lineage>
</organism>
<dbReference type="HOGENOM" id="CLU_089542_1_1_1"/>
<dbReference type="PANTHER" id="PTHR31676:SF76">
    <property type="entry name" value="OS05G0362300 PROTEIN"/>
    <property type="match status" value="1"/>
</dbReference>
<dbReference type="STRING" id="4533.J3M6B8"/>
<keyword evidence="2" id="KW-1185">Reference proteome</keyword>
<dbReference type="PANTHER" id="PTHR31676">
    <property type="entry name" value="T31J12.3 PROTEIN-RELATED"/>
    <property type="match status" value="1"/>
</dbReference>
<evidence type="ECO:0000313" key="2">
    <source>
        <dbReference type="Proteomes" id="UP000006038"/>
    </source>
</evidence>
<reference evidence="1" key="1">
    <citation type="journal article" date="2013" name="Nat. Commun.">
        <title>Whole-genome sequencing of Oryza brachyantha reveals mechanisms underlying Oryza genome evolution.</title>
        <authorList>
            <person name="Chen J."/>
            <person name="Huang Q."/>
            <person name="Gao D."/>
            <person name="Wang J."/>
            <person name="Lang Y."/>
            <person name="Liu T."/>
            <person name="Li B."/>
            <person name="Bai Z."/>
            <person name="Luis Goicoechea J."/>
            <person name="Liang C."/>
            <person name="Chen C."/>
            <person name="Zhang W."/>
            <person name="Sun S."/>
            <person name="Liao Y."/>
            <person name="Zhang X."/>
            <person name="Yang L."/>
            <person name="Song C."/>
            <person name="Wang M."/>
            <person name="Shi J."/>
            <person name="Liu G."/>
            <person name="Liu J."/>
            <person name="Zhou H."/>
            <person name="Zhou W."/>
            <person name="Yu Q."/>
            <person name="An N."/>
            <person name="Chen Y."/>
            <person name="Cai Q."/>
            <person name="Wang B."/>
            <person name="Liu B."/>
            <person name="Min J."/>
            <person name="Huang Y."/>
            <person name="Wu H."/>
            <person name="Li Z."/>
            <person name="Zhang Y."/>
            <person name="Yin Y."/>
            <person name="Song W."/>
            <person name="Jiang J."/>
            <person name="Jackson S.A."/>
            <person name="Wing R.A."/>
            <person name="Wang J."/>
            <person name="Chen M."/>
        </authorList>
    </citation>
    <scope>NUCLEOTIDE SEQUENCE [LARGE SCALE GENOMIC DNA]</scope>
    <source>
        <strain evidence="1">cv. IRGC 101232</strain>
    </source>
</reference>
<reference evidence="1" key="2">
    <citation type="submission" date="2013-04" db="UniProtKB">
        <authorList>
            <consortium name="EnsemblPlants"/>
        </authorList>
    </citation>
    <scope>IDENTIFICATION</scope>
</reference>
<dbReference type="InterPro" id="IPR036758">
    <property type="entry name" value="At5g01610-like"/>
</dbReference>
<dbReference type="Proteomes" id="UP000006038">
    <property type="component" value="Chromosome 5"/>
</dbReference>
<evidence type="ECO:0000313" key="1">
    <source>
        <dbReference type="EnsemblPlants" id="OB05G21420.1"/>
    </source>
</evidence>
<proteinExistence type="predicted"/>
<dbReference type="InterPro" id="IPR007493">
    <property type="entry name" value="DUF538"/>
</dbReference>
<dbReference type="OMA" id="WINISEV"/>
<sequence>MAWLVILFFFFSFVMVFSITSFYMTKFLTRQPLNIKISIKHPRGPPGGGGAAKPTAYEALATFDFPPGILPKGVVSYTLDDATGDFTAALNTTSTCAFSIQGSYSLRYQPRLSGRIAADRLTNLQGVSVKILFLWVNIVEVTRHGDDLGFSVGIASADFGVDNFLESPQCGCGFDCNDADLSLPLPEPEPRLRLRGAF</sequence>
<dbReference type="Pfam" id="PF04398">
    <property type="entry name" value="DUF538"/>
    <property type="match status" value="1"/>
</dbReference>